<evidence type="ECO:0000256" key="1">
    <source>
        <dbReference type="SAM" id="SignalP"/>
    </source>
</evidence>
<dbReference type="EMBL" id="CP134146">
    <property type="protein sequence ID" value="WNC67794.1"/>
    <property type="molecule type" value="Genomic_DNA"/>
</dbReference>
<feature type="chain" id="PRO_5046212581" description="DUF1579 domain-containing protein" evidence="1">
    <location>
        <begin position="26"/>
        <end position="181"/>
    </location>
</feature>
<dbReference type="RefSeq" id="WP_348386953.1">
    <property type="nucleotide sequence ID" value="NZ_CP134146.1"/>
</dbReference>
<sequence>MNLSLLKFRALFVFLLISIPNVSLANEQDTTLAEPLRMFSKFIGTWESNFKMMDGNPHVVDVAVWERALNGKAIRSLHSINDGMYGGEMLMFWDKELNTLVFYYFTTAEFYTKGTIEVVNENSFIAYEDVSGSDDGITKVKSTSTLVNGNIEVSTAYLKNDKWTEPEIRTYSPSTKTVKFK</sequence>
<evidence type="ECO:0000313" key="2">
    <source>
        <dbReference type="EMBL" id="WNC67794.1"/>
    </source>
</evidence>
<reference evidence="3" key="1">
    <citation type="submission" date="2023-09" db="EMBL/GenBank/DDBJ databases">
        <authorList>
            <person name="Li S."/>
            <person name="Li X."/>
            <person name="Zhang C."/>
            <person name="Zhao Z."/>
        </authorList>
    </citation>
    <scope>NUCLEOTIDE SEQUENCE [LARGE SCALE GENOMIC DNA]</scope>
    <source>
        <strain evidence="3">SQ345</strain>
    </source>
</reference>
<proteinExistence type="predicted"/>
<keyword evidence="3" id="KW-1185">Reference proteome</keyword>
<gene>
    <name evidence="2" type="ORF">RI845_14855</name>
</gene>
<name>A0ABY9TGP8_9GAMM</name>
<accession>A0ABY9TGP8</accession>
<protein>
    <recommendedName>
        <fullName evidence="4">DUF1579 domain-containing protein</fullName>
    </recommendedName>
</protein>
<evidence type="ECO:0000313" key="3">
    <source>
        <dbReference type="Proteomes" id="UP001248581"/>
    </source>
</evidence>
<keyword evidence="1" id="KW-0732">Signal</keyword>
<dbReference type="Proteomes" id="UP001248581">
    <property type="component" value="Chromosome"/>
</dbReference>
<feature type="signal peptide" evidence="1">
    <location>
        <begin position="1"/>
        <end position="25"/>
    </location>
</feature>
<organism evidence="2 3">
    <name type="scientific">Thalassotalea nanhaiensis</name>
    <dbReference type="NCBI Taxonomy" id="3065648"/>
    <lineage>
        <taxon>Bacteria</taxon>
        <taxon>Pseudomonadati</taxon>
        <taxon>Pseudomonadota</taxon>
        <taxon>Gammaproteobacteria</taxon>
        <taxon>Alteromonadales</taxon>
        <taxon>Colwelliaceae</taxon>
        <taxon>Thalassotalea</taxon>
    </lineage>
</organism>
<evidence type="ECO:0008006" key="4">
    <source>
        <dbReference type="Google" id="ProtNLM"/>
    </source>
</evidence>